<proteinExistence type="predicted"/>
<evidence type="ECO:0000313" key="2">
    <source>
        <dbReference type="EMBL" id="OCA14555.1"/>
    </source>
</evidence>
<accession>A0A1B8XV68</accession>
<feature type="region of interest" description="Disordered" evidence="1">
    <location>
        <begin position="1"/>
        <end position="36"/>
    </location>
</feature>
<gene>
    <name evidence="2" type="ORF">XENTR_v900265731mg</name>
</gene>
<feature type="non-terminal residue" evidence="2">
    <location>
        <position position="1"/>
    </location>
</feature>
<reference evidence="2" key="3">
    <citation type="submission" date="2016-05" db="EMBL/GenBank/DDBJ databases">
        <title>WGS assembly of Xenopus tropicalis.</title>
        <authorList>
            <person name="Sessions A."/>
            <person name="Jenkins J."/>
            <person name="Mitros T."/>
            <person name="Lyons J.T."/>
            <person name="Dichmann D.S."/>
            <person name="Robert J."/>
            <person name="Harland R.M."/>
            <person name="Rokhsar D.S."/>
        </authorList>
    </citation>
    <scope>NUCLEOTIDE SEQUENCE</scope>
    <source>
        <strain evidence="2">Nigerian</strain>
    </source>
</reference>
<protein>
    <submittedName>
        <fullName evidence="2">Uncharacterized protein</fullName>
    </submittedName>
</protein>
<reference evidence="2" key="1">
    <citation type="submission" date="2009-11" db="EMBL/GenBank/DDBJ databases">
        <authorList>
            <consortium name="US DOE Joint Genome Institute (JGI-PGF)"/>
            <person name="Ottilar R."/>
            <person name="Schmutz J."/>
            <person name="Salamov A."/>
            <person name="Cheng J.F."/>
            <person name="Lucas S."/>
            <person name="Pitluck S."/>
            <person name="Gundlach H."/>
            <person name="Guo Y."/>
            <person name="Haberer G."/>
            <person name="Nasrallah J."/>
            <person name="Mayer K.F.X."/>
            <person name="van de Peer Y."/>
            <person name="Weigel D."/>
            <person name="Grigoriev I.V."/>
        </authorList>
    </citation>
    <scope>NUCLEOTIDE SEQUENCE</scope>
    <source>
        <strain evidence="2">Nigerian</strain>
    </source>
</reference>
<feature type="non-terminal residue" evidence="2">
    <location>
        <position position="99"/>
    </location>
</feature>
<name>A0A1B8XV68_XENTR</name>
<dbReference type="AlphaFoldDB" id="A0A1B8XV68"/>
<sequence>PRRFRFRPNTQYQATAPHSDPPGAHRLPVPAPPPPMVLPMNHKPTNRVILLPMCPPLDQYANSLIYAPAHRPAKYKAPFLETQYPARSAHLSMSANRFA</sequence>
<evidence type="ECO:0000256" key="1">
    <source>
        <dbReference type="SAM" id="MobiDB-lite"/>
    </source>
</evidence>
<dbReference type="EMBL" id="KV461472">
    <property type="protein sequence ID" value="OCA14555.1"/>
    <property type="molecule type" value="Genomic_DNA"/>
</dbReference>
<reference evidence="2" key="2">
    <citation type="journal article" date="2010" name="Science">
        <title>The genome of the Western clawed frog Xenopus tropicalis.</title>
        <authorList>
            <person name="Hellsten U."/>
            <person name="Harland R.M."/>
            <person name="Gilchrist M.J."/>
            <person name="Hendrix D."/>
            <person name="Jurka J."/>
            <person name="Kapitonov V."/>
            <person name="Ovcharenko I."/>
            <person name="Putnam N.H."/>
            <person name="Shu S."/>
            <person name="Taher L."/>
            <person name="Blitz I.L."/>
            <person name="Blumberg B."/>
            <person name="Dichmann D.S."/>
            <person name="Dubchak I."/>
            <person name="Amaya E."/>
            <person name="Detter J.C."/>
            <person name="Fletcher R."/>
            <person name="Gerhard D.S."/>
            <person name="Goodstein D."/>
            <person name="Graves T."/>
            <person name="Grigoriev I.V."/>
            <person name="Grimwood J."/>
            <person name="Kawashima T."/>
            <person name="Lindquist E."/>
            <person name="Lucas S.M."/>
            <person name="Mead P.E."/>
            <person name="Mitros T."/>
            <person name="Ogino H."/>
            <person name="Ohta Y."/>
            <person name="Poliakov A.V."/>
            <person name="Pollet N."/>
            <person name="Robert J."/>
            <person name="Salamov A."/>
            <person name="Sater A.K."/>
            <person name="Schmutz J."/>
            <person name="Terry A."/>
            <person name="Vize P.D."/>
            <person name="Warren W.C."/>
            <person name="Wells D."/>
            <person name="Wills A."/>
            <person name="Wilson R.K."/>
            <person name="Zimmerman L.B."/>
            <person name="Zorn A.M."/>
            <person name="Grainger R."/>
            <person name="Grammer T."/>
            <person name="Khokha M.K."/>
            <person name="Richardson P.M."/>
            <person name="Rokhsar D.S."/>
        </authorList>
    </citation>
    <scope>NUCLEOTIDE SEQUENCE [LARGE SCALE GENOMIC DNA]</scope>
    <source>
        <strain evidence="2">Nigerian</strain>
    </source>
</reference>
<organism evidence="2">
    <name type="scientific">Xenopus tropicalis</name>
    <name type="common">Western clawed frog</name>
    <name type="synonym">Silurana tropicalis</name>
    <dbReference type="NCBI Taxonomy" id="8364"/>
    <lineage>
        <taxon>Eukaryota</taxon>
        <taxon>Metazoa</taxon>
        <taxon>Chordata</taxon>
        <taxon>Craniata</taxon>
        <taxon>Vertebrata</taxon>
        <taxon>Euteleostomi</taxon>
        <taxon>Amphibia</taxon>
        <taxon>Batrachia</taxon>
        <taxon>Anura</taxon>
        <taxon>Pipoidea</taxon>
        <taxon>Pipidae</taxon>
        <taxon>Xenopodinae</taxon>
        <taxon>Xenopus</taxon>
        <taxon>Silurana</taxon>
    </lineage>
</organism>